<feature type="domain" description="ABC3 transporter permease C-terminal" evidence="7">
    <location>
        <begin position="39"/>
        <end position="174"/>
    </location>
</feature>
<comment type="subcellular location">
    <subcellularLocation>
        <location evidence="1">Cell membrane</location>
        <topology evidence="1">Multi-pass membrane protein</topology>
    </subcellularLocation>
</comment>
<gene>
    <name evidence="8" type="ORF">A2773_05045</name>
</gene>
<keyword evidence="3 6" id="KW-0812">Transmembrane</keyword>
<dbReference type="AlphaFoldDB" id="A0A1F5ZRW4"/>
<reference evidence="8 9" key="1">
    <citation type="journal article" date="2016" name="Nat. Commun.">
        <title>Thousands of microbial genomes shed light on interconnected biogeochemical processes in an aquifer system.</title>
        <authorList>
            <person name="Anantharaman K."/>
            <person name="Brown C.T."/>
            <person name="Hug L.A."/>
            <person name="Sharon I."/>
            <person name="Castelle C.J."/>
            <person name="Probst A.J."/>
            <person name="Thomas B.C."/>
            <person name="Singh A."/>
            <person name="Wilkins M.J."/>
            <person name="Karaoz U."/>
            <person name="Brodie E.L."/>
            <person name="Williams K.H."/>
            <person name="Hubbard S.S."/>
            <person name="Banfield J.F."/>
        </authorList>
    </citation>
    <scope>NUCLEOTIDE SEQUENCE [LARGE SCALE GENOMIC DNA]</scope>
</reference>
<dbReference type="InterPro" id="IPR003838">
    <property type="entry name" value="ABC3_permease_C"/>
</dbReference>
<dbReference type="PANTHER" id="PTHR47755:SF1">
    <property type="entry name" value="CELL DIVISION PROTEIN FTSX"/>
    <property type="match status" value="1"/>
</dbReference>
<evidence type="ECO:0000256" key="3">
    <source>
        <dbReference type="ARBA" id="ARBA00022692"/>
    </source>
</evidence>
<dbReference type="EMBL" id="MFJE01000005">
    <property type="protein sequence ID" value="OGG15220.1"/>
    <property type="molecule type" value="Genomic_DNA"/>
</dbReference>
<evidence type="ECO:0000256" key="4">
    <source>
        <dbReference type="ARBA" id="ARBA00022989"/>
    </source>
</evidence>
<feature type="transmembrane region" description="Helical" evidence="6">
    <location>
        <begin position="90"/>
        <end position="111"/>
    </location>
</feature>
<evidence type="ECO:0000313" key="9">
    <source>
        <dbReference type="Proteomes" id="UP000177383"/>
    </source>
</evidence>
<evidence type="ECO:0000259" key="7">
    <source>
        <dbReference type="Pfam" id="PF02687"/>
    </source>
</evidence>
<proteinExistence type="predicted"/>
<comment type="caution">
    <text evidence="8">The sequence shown here is derived from an EMBL/GenBank/DDBJ whole genome shotgun (WGS) entry which is preliminary data.</text>
</comment>
<sequence>MPDINAILKGEPEVEEVIYQKELVESLLSWTNNIRKIGIVVIGVLFFVSLLILTTIIGMKIALKKEEIDILTLVGATESYIKRPFILEGMVYGAIGTIFSWIILYGLVLYITPHLGNFLLGIPDLYIAAWGSYRIAIWPISPSFMVLLLLVEIIAAITIGILGSTIALKRYLKI</sequence>
<dbReference type="STRING" id="1798375.A2773_05045"/>
<organism evidence="8 9">
    <name type="scientific">Candidatus Gottesmanbacteria bacterium RIFCSPHIGHO2_01_FULL_39_10</name>
    <dbReference type="NCBI Taxonomy" id="1798375"/>
    <lineage>
        <taxon>Bacteria</taxon>
        <taxon>Candidatus Gottesmaniibacteriota</taxon>
    </lineage>
</organism>
<keyword evidence="4 6" id="KW-1133">Transmembrane helix</keyword>
<dbReference type="GO" id="GO:0005886">
    <property type="term" value="C:plasma membrane"/>
    <property type="evidence" value="ECO:0007669"/>
    <property type="project" value="UniProtKB-SubCell"/>
</dbReference>
<dbReference type="PANTHER" id="PTHR47755">
    <property type="entry name" value="CELL DIVISION PROTEIN FTSX"/>
    <property type="match status" value="1"/>
</dbReference>
<evidence type="ECO:0000256" key="6">
    <source>
        <dbReference type="SAM" id="Phobius"/>
    </source>
</evidence>
<keyword evidence="2" id="KW-1003">Cell membrane</keyword>
<feature type="transmembrane region" description="Helical" evidence="6">
    <location>
        <begin position="144"/>
        <end position="168"/>
    </location>
</feature>
<evidence type="ECO:0000256" key="2">
    <source>
        <dbReference type="ARBA" id="ARBA00022475"/>
    </source>
</evidence>
<dbReference type="Pfam" id="PF02687">
    <property type="entry name" value="FtsX"/>
    <property type="match status" value="1"/>
</dbReference>
<accession>A0A1F5ZRW4</accession>
<evidence type="ECO:0000256" key="5">
    <source>
        <dbReference type="ARBA" id="ARBA00023136"/>
    </source>
</evidence>
<protein>
    <recommendedName>
        <fullName evidence="7">ABC3 transporter permease C-terminal domain-containing protein</fullName>
    </recommendedName>
</protein>
<dbReference type="Proteomes" id="UP000177383">
    <property type="component" value="Unassembled WGS sequence"/>
</dbReference>
<name>A0A1F5ZRW4_9BACT</name>
<evidence type="ECO:0000313" key="8">
    <source>
        <dbReference type="EMBL" id="OGG15220.1"/>
    </source>
</evidence>
<dbReference type="InterPro" id="IPR004513">
    <property type="entry name" value="FtsX"/>
</dbReference>
<dbReference type="GO" id="GO:0051301">
    <property type="term" value="P:cell division"/>
    <property type="evidence" value="ECO:0007669"/>
    <property type="project" value="InterPro"/>
</dbReference>
<keyword evidence="5 6" id="KW-0472">Membrane</keyword>
<evidence type="ECO:0000256" key="1">
    <source>
        <dbReference type="ARBA" id="ARBA00004651"/>
    </source>
</evidence>
<feature type="transmembrane region" description="Helical" evidence="6">
    <location>
        <begin position="37"/>
        <end position="57"/>
    </location>
</feature>